<evidence type="ECO:0000256" key="1">
    <source>
        <dbReference type="ARBA" id="ARBA00022669"/>
    </source>
</evidence>
<dbReference type="InterPro" id="IPR051940">
    <property type="entry name" value="Chitin_bind-dev_reg"/>
</dbReference>
<evidence type="ECO:0000256" key="2">
    <source>
        <dbReference type="ARBA" id="ARBA00022729"/>
    </source>
</evidence>
<dbReference type="SMART" id="SM00494">
    <property type="entry name" value="ChtBD2"/>
    <property type="match status" value="1"/>
</dbReference>
<comment type="caution">
    <text evidence="8">The sequence shown here is derived from an EMBL/GenBank/DDBJ whole genome shotgun (WGS) entry which is preliminary data.</text>
</comment>
<dbReference type="PROSITE" id="PS50940">
    <property type="entry name" value="CHIT_BIND_II"/>
    <property type="match status" value="1"/>
</dbReference>
<keyword evidence="2" id="KW-0732">Signal</keyword>
<dbReference type="InterPro" id="IPR036508">
    <property type="entry name" value="Chitin-bd_dom_sf"/>
</dbReference>
<feature type="domain" description="Chitin-binding type-2" evidence="7">
    <location>
        <begin position="2122"/>
        <end position="2177"/>
    </location>
</feature>
<organism evidence="8 9">
    <name type="scientific">Artemia franciscana</name>
    <name type="common">Brine shrimp</name>
    <name type="synonym">Artemia sanfranciscana</name>
    <dbReference type="NCBI Taxonomy" id="6661"/>
    <lineage>
        <taxon>Eukaryota</taxon>
        <taxon>Metazoa</taxon>
        <taxon>Ecdysozoa</taxon>
        <taxon>Arthropoda</taxon>
        <taxon>Crustacea</taxon>
        <taxon>Branchiopoda</taxon>
        <taxon>Anostraca</taxon>
        <taxon>Artemiidae</taxon>
        <taxon>Artemia</taxon>
    </lineage>
</organism>
<keyword evidence="6" id="KW-1133">Transmembrane helix</keyword>
<dbReference type="EMBL" id="JAVRJZ010000002">
    <property type="protein sequence ID" value="KAK2725401.1"/>
    <property type="molecule type" value="Genomic_DNA"/>
</dbReference>
<name>A0AA88IKF8_ARTSF</name>
<keyword evidence="5" id="KW-0325">Glycoprotein</keyword>
<keyword evidence="9" id="KW-1185">Reference proteome</keyword>
<gene>
    <name evidence="8" type="ORF">QYM36_000037</name>
</gene>
<evidence type="ECO:0000313" key="8">
    <source>
        <dbReference type="EMBL" id="KAK2725401.1"/>
    </source>
</evidence>
<dbReference type="PANTHER" id="PTHR23301">
    <property type="entry name" value="CHITIN BINDING PERITROPHIN-A"/>
    <property type="match status" value="1"/>
</dbReference>
<evidence type="ECO:0000256" key="4">
    <source>
        <dbReference type="ARBA" id="ARBA00023157"/>
    </source>
</evidence>
<dbReference type="GO" id="GO:0008061">
    <property type="term" value="F:chitin binding"/>
    <property type="evidence" value="ECO:0007669"/>
    <property type="project" value="UniProtKB-KW"/>
</dbReference>
<reference evidence="8" key="1">
    <citation type="submission" date="2023-07" db="EMBL/GenBank/DDBJ databases">
        <title>Chromosome-level genome assembly of Artemia franciscana.</title>
        <authorList>
            <person name="Jo E."/>
        </authorList>
    </citation>
    <scope>NUCLEOTIDE SEQUENCE</scope>
    <source>
        <tissue evidence="8">Whole body</tissue>
    </source>
</reference>
<evidence type="ECO:0000259" key="7">
    <source>
        <dbReference type="PROSITE" id="PS50940"/>
    </source>
</evidence>
<evidence type="ECO:0000256" key="6">
    <source>
        <dbReference type="SAM" id="Phobius"/>
    </source>
</evidence>
<dbReference type="InterPro" id="IPR002557">
    <property type="entry name" value="Chitin-bd_dom"/>
</dbReference>
<protein>
    <recommendedName>
        <fullName evidence="7">Chitin-binding type-2 domain-containing protein</fullName>
    </recommendedName>
</protein>
<feature type="transmembrane region" description="Helical" evidence="6">
    <location>
        <begin position="7"/>
        <end position="26"/>
    </location>
</feature>
<keyword evidence="6" id="KW-0472">Membrane</keyword>
<dbReference type="SUPFAM" id="SSF57625">
    <property type="entry name" value="Invertebrate chitin-binding proteins"/>
    <property type="match status" value="1"/>
</dbReference>
<dbReference type="PANTHER" id="PTHR23301:SF0">
    <property type="entry name" value="CHITIN-BINDING TYPE-2 DOMAIN-CONTAINING PROTEIN-RELATED"/>
    <property type="match status" value="1"/>
</dbReference>
<evidence type="ECO:0000313" key="9">
    <source>
        <dbReference type="Proteomes" id="UP001187531"/>
    </source>
</evidence>
<evidence type="ECO:0000256" key="3">
    <source>
        <dbReference type="ARBA" id="ARBA00022737"/>
    </source>
</evidence>
<keyword evidence="3" id="KW-0677">Repeat</keyword>
<evidence type="ECO:0000256" key="5">
    <source>
        <dbReference type="ARBA" id="ARBA00023180"/>
    </source>
</evidence>
<keyword evidence="6" id="KW-0812">Transmembrane</keyword>
<dbReference type="Proteomes" id="UP001187531">
    <property type="component" value="Unassembled WGS sequence"/>
</dbReference>
<dbReference type="Gene3D" id="2.170.140.10">
    <property type="entry name" value="Chitin binding domain"/>
    <property type="match status" value="1"/>
</dbReference>
<keyword evidence="1" id="KW-0147">Chitin-binding</keyword>
<accession>A0AA88IKF8</accession>
<proteinExistence type="predicted"/>
<dbReference type="GO" id="GO:0005576">
    <property type="term" value="C:extracellular region"/>
    <property type="evidence" value="ECO:0007669"/>
    <property type="project" value="InterPro"/>
</dbReference>
<dbReference type="Pfam" id="PF01607">
    <property type="entry name" value="CBM_14"/>
    <property type="match status" value="1"/>
</dbReference>
<sequence>MDPKTIFLFSITCFIVAEFATLGWIMSSKEGYILKSDEAQARIQEQKPYLEFVHSDSFGDEKSEFNIITHSVYAASVSLLEESIRNTTQVCNHEEIIFPEYPECSAQNNYGLDFRLENETEIEVLKPCLYLRIRNAHKITPLKNLEASKLIDDSYSVLCLAKLYDEKEDKIPVKGISLNVFPPDGFKRKVYPIPQGTDEVCSPLIATQIDLSEIYSYARLKILCEIYAEEMSQYGANKAELDLSIDLDLNETTDTDLRGIRIQELFLEALTLIKEKEEPLEDLTGDQRVLKVMEEIKEALSARIVNEDVKSSRKFLPNKKILTQIKSNIENYQAANYTPKTKHSKPEILRKVADLVEDFLQNNEQQISKIKESIFETNEELNSSPENNVRYYTQAVIQQIFKHEPGQFESELVRLGPLFVTALDEIISANDTERLPKVANKTKVDLHTYAVDKAKVELDLLNQLYNNDTIGQGIKRQLKNQMDILGQLVGSPGETDEISFDYQLPTGESSSIKTVEERIIEEDEYHGEIIEEDLKNLIQMLKSFSTANETPKESLKEKLLNEKAIMESNLDFAKKGRRRRKIKQIITVIDHLLNTNGSLSKASADNIQDLFSETRRIFSKTDEEVDQIIDQIYKETAGLVNANKSNPNEIKELTSHICLVIYQQDCLITDEEEAISLIENVWRDKGKIFENEVALSNLEDLTSLLLETDELDDNQEDFLSHVEEEIENEKLKIKRKKIIKRILSLHEYNKKEYPLTEGLQNFLVTINTTNQTNYQEPYGGVLELFSHVSEDPEDLKSLLSKLNEKEINASANEFLEFFKDINDKKYFSTPELAVEKALELSRNLDALDKLKNKKIEDTIIELADTIKLSDSFPTTVTELANNVTISLRTPEKMLEKIKNQETRDELRQMLMNETLAVATDLNDSSRDIWINVVKQEKSTKPPQVAEEVAHFFDDLLLLLKSQDKLQQRNERTLKENKINISEAIEEIIQYIEDKGLKEKLEILNDTLNTSNRSDESVILDQLLYLTAIGLDKMQRKIEKNHLLLQELSNHNKLDSNNMSETLLELTNTIETNVLPKLKETKDGKYKALLKVQDQLMNKAYSNFESMDELEDIVSHLKNLQSILSKKDLALNHTLLSGLEDDILKEINFNKALSLFKEENGLSNSDLKIQEIVKELDNRLKNDSLAKEKLVKELTDVLEKVGTGIKQPGNQKIVEVLLEEVSLLQSNQDLKEAISIKNLKFNETIPNVLLKRTSKLLKNVSGTDDKINNILQNLIQDTIYKNVENVTNKLLSLTGKDNILEVVAKVRKLQNFEDYVAGNPSDVNVENIMHSLSNEYADLLKSESKVSYFINYPQDMSILLPIFESVIHAKNNNISCDISIAKWKLASYKDILKSNGEENDILYRFILLLEEEGNKNTRRKEALWNLAVEVLENSNSKLPEVDSELASVIDNASLCSPLYKTNLLVNHIAKIQRMFTPKVLNEGKLKKQLMKCYPIATIKIFESSTFNYLTEHYETAKLFKSLSETIRATLTDVLASIPSTGSSEILQKYMLVMNSGKDGKIDAERADKLRKVIRNFQEEIITVSSISREDMYQTLQKLDFTESCIRLSVQLDIINTSLRKILPDSKTTASRKMSSLKLLYNKIEEVQMGLSLINQSLPINLELFDYLVAIQKNILSERICITEDIDFTLNNTATDQVPIDGLGRSLSVPEGHLSDKNQLDIKALCEALEKTVSCPDVCKNLTVVLELMQFYPKPDFIKDVVESEVKVADSNATRLQTSQDNPHLLLLKRHSDLLNVPRKSASISTTDKPVKNINKIDPSSGLNNLNFEGEGSSESSKENFFSYDTVGEQLRIEDKNHQSSGIDELDSEILDPNFLETISTSKSRMPIASSVDSNVKKIIVDAGGFEVKDKETSEVIDKNFKKSIIDKLESEIIDPNFLKTTSTSKSSLPVALNDHRNITKITVNASGFTIKENITSIETHRIKDLENPGKQSGESFAEYEDEYELVTEIRRIVYDGDGQLVKEEEISQDRLDKILGEQNSTKKHIEFIQTTEIMNVTNIDSGGTHHGGVFLTNAEDVFEKLRKKFDEHNKNLNGAGSLTREGKTIIKNEYQNSSDKEINNNPKFICPSDGLHPNPETCKQFYSCTNGISHLMDCGLGLYFNPVTKNCDWPKNVPFCNH</sequence>
<keyword evidence="4" id="KW-1015">Disulfide bond</keyword>